<keyword evidence="2" id="KW-0963">Cytoplasm</keyword>
<dbReference type="GO" id="GO:0007059">
    <property type="term" value="P:chromosome segregation"/>
    <property type="evidence" value="ECO:0007669"/>
    <property type="project" value="TreeGrafter"/>
</dbReference>
<evidence type="ECO:0000256" key="3">
    <source>
        <dbReference type="SAM" id="Coils"/>
    </source>
</evidence>
<reference evidence="5" key="2">
    <citation type="submission" date="2025-09" db="UniProtKB">
        <authorList>
            <consortium name="Ensembl"/>
        </authorList>
    </citation>
    <scope>IDENTIFICATION</scope>
</reference>
<dbReference type="GeneTree" id="ENSGT00950000183190"/>
<dbReference type="InterPro" id="IPR012943">
    <property type="entry name" value="Cnn_1N"/>
</dbReference>
<feature type="domain" description="Centrosomin N-terminal motif 1" evidence="4">
    <location>
        <begin position="5"/>
        <end position="78"/>
    </location>
</feature>
<dbReference type="GO" id="GO:0090266">
    <property type="term" value="P:regulation of mitotic cell cycle spindle assembly checkpoint"/>
    <property type="evidence" value="ECO:0007669"/>
    <property type="project" value="TreeGrafter"/>
</dbReference>
<reference evidence="5" key="1">
    <citation type="submission" date="2025-08" db="UniProtKB">
        <authorList>
            <consortium name="Ensembl"/>
        </authorList>
    </citation>
    <scope>IDENTIFICATION</scope>
</reference>
<dbReference type="Ensembl" id="ENSPMRT00000027383.1">
    <property type="protein sequence ID" value="ENSPMRP00000025801.1"/>
    <property type="gene ID" value="ENSPMRG00000016676.1"/>
</dbReference>
<dbReference type="AlphaFoldDB" id="A0A670JN26"/>
<dbReference type="GO" id="GO:0000242">
    <property type="term" value="C:pericentriolar material"/>
    <property type="evidence" value="ECO:0007669"/>
    <property type="project" value="TreeGrafter"/>
</dbReference>
<dbReference type="GO" id="GO:0000132">
    <property type="term" value="P:establishment of mitotic spindle orientation"/>
    <property type="evidence" value="ECO:0007669"/>
    <property type="project" value="TreeGrafter"/>
</dbReference>
<dbReference type="PANTHER" id="PTHR46930">
    <property type="entry name" value="CDK5 REGULATORY SUBUNIT-ASSOCIATED PROTEIN 2"/>
    <property type="match status" value="1"/>
</dbReference>
<evidence type="ECO:0000256" key="2">
    <source>
        <dbReference type="ARBA" id="ARBA00022490"/>
    </source>
</evidence>
<dbReference type="GO" id="GO:0043015">
    <property type="term" value="F:gamma-tubulin binding"/>
    <property type="evidence" value="ECO:0007669"/>
    <property type="project" value="TreeGrafter"/>
</dbReference>
<gene>
    <name evidence="5" type="primary">CDK5RAP2</name>
</gene>
<dbReference type="PANTHER" id="PTHR46930:SF1">
    <property type="entry name" value="CDK5 REGULATORY SUBUNIT-ASSOCIATED PROTEIN 2"/>
    <property type="match status" value="1"/>
</dbReference>
<keyword evidence="6" id="KW-1185">Reference proteome</keyword>
<evidence type="ECO:0000256" key="1">
    <source>
        <dbReference type="ARBA" id="ARBA00004496"/>
    </source>
</evidence>
<organism evidence="5 6">
    <name type="scientific">Podarcis muralis</name>
    <name type="common">Wall lizard</name>
    <name type="synonym">Lacerta muralis</name>
    <dbReference type="NCBI Taxonomy" id="64176"/>
    <lineage>
        <taxon>Eukaryota</taxon>
        <taxon>Metazoa</taxon>
        <taxon>Chordata</taxon>
        <taxon>Craniata</taxon>
        <taxon>Vertebrata</taxon>
        <taxon>Euteleostomi</taxon>
        <taxon>Lepidosauria</taxon>
        <taxon>Squamata</taxon>
        <taxon>Bifurcata</taxon>
        <taxon>Unidentata</taxon>
        <taxon>Episquamata</taxon>
        <taxon>Laterata</taxon>
        <taxon>Lacertibaenia</taxon>
        <taxon>Lacertidae</taxon>
        <taxon>Podarcis</taxon>
    </lineage>
</organism>
<feature type="coiled-coil region" evidence="3">
    <location>
        <begin position="324"/>
        <end position="386"/>
    </location>
</feature>
<proteinExistence type="predicted"/>
<comment type="subcellular location">
    <subcellularLocation>
        <location evidence="1">Cytoplasm</location>
    </subcellularLocation>
</comment>
<feature type="coiled-coil region" evidence="3">
    <location>
        <begin position="6"/>
        <end position="129"/>
    </location>
</feature>
<feature type="coiled-coil region" evidence="3">
    <location>
        <begin position="168"/>
        <end position="205"/>
    </location>
</feature>
<dbReference type="Proteomes" id="UP000472272">
    <property type="component" value="Unplaced"/>
</dbReference>
<sequence length="517" mass="60527">MLARTMKDFENQIIELRKENFNLKLRIYYLEERMQQKFDGPDEDIYRINIELKVELESLKRELQEREQLLIKASKAVESLAQGDAEIKRLKEEAHKEVQQVEESLKCKISHLEEDLKVAKEEVEKAFAMTEQERVLRLAAEQQLSLITNRQSKDLDVMTVLEEKDRCIEQLSLSLKNKEALIQCLEAAESRNRSLEESLSEEKIQDHPGALVLEKEEELEVRTINRSLQKELHEREMELSVEKINALKRDKTIQGLVLAVKVKEKENEKLCSEIEDLNTPLAEATQKIQMRKFKGVEDPQTLLMEKESLLADLRSENLTKDLENHNLQRKVKKTEQELHDLNLEKETLVKELEEAQLQKSRSDKAINDLRNQLEKFHDEMADKEKALELHYSVLLSEGNQKLQSQELVITHLTASIAQKDELLQVGILDILIFFTFEFYFSINNVQEELHNISVLRKQLEDDILANWNLRRVLESQIKANRREGKEEYQQFPPVLAGCYTTIFHYCCYVPPKHVLST</sequence>
<accession>A0A670JN26</accession>
<evidence type="ECO:0000313" key="5">
    <source>
        <dbReference type="Ensembl" id="ENSPMRP00000025801.1"/>
    </source>
</evidence>
<name>A0A670JN26_PODMU</name>
<dbReference type="GO" id="GO:0005737">
    <property type="term" value="C:cytoplasm"/>
    <property type="evidence" value="ECO:0007669"/>
    <property type="project" value="UniProtKB-SubCell"/>
</dbReference>
<keyword evidence="3" id="KW-0175">Coiled coil</keyword>
<evidence type="ECO:0000313" key="6">
    <source>
        <dbReference type="Proteomes" id="UP000472272"/>
    </source>
</evidence>
<dbReference type="GO" id="GO:0097431">
    <property type="term" value="C:mitotic spindle pole"/>
    <property type="evidence" value="ECO:0007669"/>
    <property type="project" value="TreeGrafter"/>
</dbReference>
<dbReference type="GO" id="GO:0046600">
    <property type="term" value="P:negative regulation of centriole replication"/>
    <property type="evidence" value="ECO:0007669"/>
    <property type="project" value="TreeGrafter"/>
</dbReference>
<dbReference type="InterPro" id="IPR042791">
    <property type="entry name" value="CDK5RAP2"/>
</dbReference>
<evidence type="ECO:0000259" key="4">
    <source>
        <dbReference type="Pfam" id="PF07989"/>
    </source>
</evidence>
<dbReference type="Pfam" id="PF07989">
    <property type="entry name" value="Cnn_1N"/>
    <property type="match status" value="1"/>
</dbReference>
<dbReference type="GO" id="GO:0035371">
    <property type="term" value="C:microtubule plus-end"/>
    <property type="evidence" value="ECO:0007669"/>
    <property type="project" value="TreeGrafter"/>
</dbReference>
<dbReference type="GO" id="GO:0007099">
    <property type="term" value="P:centriole replication"/>
    <property type="evidence" value="ECO:0007669"/>
    <property type="project" value="TreeGrafter"/>
</dbReference>
<dbReference type="GO" id="GO:0008017">
    <property type="term" value="F:microtubule binding"/>
    <property type="evidence" value="ECO:0007669"/>
    <property type="project" value="TreeGrafter"/>
</dbReference>
<dbReference type="GO" id="GO:0001578">
    <property type="term" value="P:microtubule bundle formation"/>
    <property type="evidence" value="ECO:0007669"/>
    <property type="project" value="TreeGrafter"/>
</dbReference>
<protein>
    <submittedName>
        <fullName evidence="5">CDK5 regulatory subunit associated protein 2</fullName>
    </submittedName>
</protein>